<keyword evidence="1" id="KW-1133">Transmembrane helix</keyword>
<dbReference type="Gene3D" id="3.40.720.10">
    <property type="entry name" value="Alkaline Phosphatase, subunit A"/>
    <property type="match status" value="1"/>
</dbReference>
<feature type="transmembrane region" description="Helical" evidence="1">
    <location>
        <begin position="31"/>
        <end position="49"/>
    </location>
</feature>
<keyword evidence="1" id="KW-0812">Transmembrane</keyword>
<proteinExistence type="predicted"/>
<evidence type="ECO:0000313" key="3">
    <source>
        <dbReference type="Proteomes" id="UP001164390"/>
    </source>
</evidence>
<organism evidence="2 3">
    <name type="scientific">Solicola gregarius</name>
    <dbReference type="NCBI Taxonomy" id="2908642"/>
    <lineage>
        <taxon>Bacteria</taxon>
        <taxon>Bacillati</taxon>
        <taxon>Actinomycetota</taxon>
        <taxon>Actinomycetes</taxon>
        <taxon>Propionibacteriales</taxon>
        <taxon>Nocardioidaceae</taxon>
        <taxon>Solicola</taxon>
    </lineage>
</organism>
<feature type="transmembrane region" description="Helical" evidence="1">
    <location>
        <begin position="61"/>
        <end position="81"/>
    </location>
</feature>
<sequence>MPQASSVRRRIRLIGVLAGEWRPTWPRIRAMIRYVLTSYVALGVALWLLPGVQSSDVGAVALLAIVVIVVGAVLRTLLLAMTVVLGSFGLLIAGVVLQVVILGIALAVTPGLQSDNAADVVFAAWIATAAGAMINWLFDAGSEDAFLAQVLGRAVRLSAVDGEQPDRPGLLIVQLDGVSAPLLRHAVTAGTMPNVSRWLRSGSHELRDWHTGLPATTPAGQAVLLHGDTEHIPSFRWYEKDTGKILVANRPGDAAEIEKRLSDGQGLLAYDGVSVSNLFSGDAPTRLLTMSDARLPSAKHGVAAYAVARSGLARSLVVFAGEVVTEWYQGRRQRLRDVQPRVRRGGVFVLLRGVTTVILRDLNVSIVAEQMARGAPTIYVDFVDYDEVAHHAGPSRPEAVRTLDGLDDVIGLFERVAEEVGRRYEIVLVSDHGQAQGATFRQLSGATLDDTVAALVASTPTAGPVRTPAEPWGPVNVLLTGAARSDDIVGGATRGLMRTKVEPVQAPGDVQVALGRAKQPPAAGDPADVVVVVSGSLSHVYLTDEPGRVDRARIEQRHPELVGGLARHPHVGAVIVRDGDDLVALGTDGWRVLADDATTGGEGTDPLAVYGDRAAADLLALDGRENVGDLVLLGCHDPSLGDVAAFEELVGSHGGLGGEQTSALLIHPSQMRVPVADLSGTDVFEALRTHQRTLGLREDEAGEPGA</sequence>
<keyword evidence="1" id="KW-0472">Membrane</keyword>
<evidence type="ECO:0000313" key="2">
    <source>
        <dbReference type="EMBL" id="UYM04545.1"/>
    </source>
</evidence>
<dbReference type="RefSeq" id="WP_271633282.1">
    <property type="nucleotide sequence ID" value="NZ_CP094970.1"/>
</dbReference>
<dbReference type="Pfam" id="PF01663">
    <property type="entry name" value="Phosphodiest"/>
    <property type="match status" value="1"/>
</dbReference>
<protein>
    <submittedName>
        <fullName evidence="2">Alkaline phosphatase family protein</fullName>
    </submittedName>
</protein>
<evidence type="ECO:0000256" key="1">
    <source>
        <dbReference type="SAM" id="Phobius"/>
    </source>
</evidence>
<gene>
    <name evidence="2" type="ORF">L0C25_18710</name>
</gene>
<dbReference type="InterPro" id="IPR017850">
    <property type="entry name" value="Alkaline_phosphatase_core_sf"/>
</dbReference>
<dbReference type="InterPro" id="IPR002591">
    <property type="entry name" value="Phosphodiest/P_Trfase"/>
</dbReference>
<name>A0AA46YJH3_9ACTN</name>
<keyword evidence="3" id="KW-1185">Reference proteome</keyword>
<accession>A0AA46YJH3</accession>
<dbReference type="Proteomes" id="UP001164390">
    <property type="component" value="Chromosome"/>
</dbReference>
<dbReference type="KEGG" id="sgrg:L0C25_18710"/>
<dbReference type="EMBL" id="CP094970">
    <property type="protein sequence ID" value="UYM04545.1"/>
    <property type="molecule type" value="Genomic_DNA"/>
</dbReference>
<dbReference type="AlphaFoldDB" id="A0AA46YJH3"/>
<reference evidence="2" key="1">
    <citation type="submission" date="2022-01" db="EMBL/GenBank/DDBJ databases">
        <title>Nocardioidaceae gen. sp. A5X3R13.</title>
        <authorList>
            <person name="Lopez Marin M.A."/>
            <person name="Uhlik O."/>
        </authorList>
    </citation>
    <scope>NUCLEOTIDE SEQUENCE</scope>
    <source>
        <strain evidence="2">A5X3R13</strain>
    </source>
</reference>
<dbReference type="SUPFAM" id="SSF53649">
    <property type="entry name" value="Alkaline phosphatase-like"/>
    <property type="match status" value="1"/>
</dbReference>
<feature type="transmembrane region" description="Helical" evidence="1">
    <location>
        <begin position="88"/>
        <end position="108"/>
    </location>
</feature>